<dbReference type="AlphaFoldDB" id="A0A562NQK1"/>
<dbReference type="Proteomes" id="UP000316225">
    <property type="component" value="Unassembled WGS sequence"/>
</dbReference>
<reference evidence="3 4" key="1">
    <citation type="journal article" date="2015" name="Stand. Genomic Sci.">
        <title>Genomic Encyclopedia of Bacterial and Archaeal Type Strains, Phase III: the genomes of soil and plant-associated and newly described type strains.</title>
        <authorList>
            <person name="Whitman W.B."/>
            <person name="Woyke T."/>
            <person name="Klenk H.P."/>
            <person name="Zhou Y."/>
            <person name="Lilburn T.G."/>
            <person name="Beck B.J."/>
            <person name="De Vos P."/>
            <person name="Vandamme P."/>
            <person name="Eisen J.A."/>
            <person name="Garrity G."/>
            <person name="Hugenholtz P."/>
            <person name="Kyrpides N.C."/>
        </authorList>
    </citation>
    <scope>NUCLEOTIDE SEQUENCE [LARGE SCALE GENOMIC DNA]</scope>
    <source>
        <strain evidence="3 4">CGMCC 1.5364</strain>
    </source>
</reference>
<keyword evidence="2" id="KW-0472">Membrane</keyword>
<keyword evidence="2" id="KW-0812">Transmembrane</keyword>
<protein>
    <submittedName>
        <fullName evidence="3">Uncharacterized protein</fullName>
    </submittedName>
</protein>
<keyword evidence="1" id="KW-0175">Coiled coil</keyword>
<dbReference type="OrthoDB" id="7870250at2"/>
<evidence type="ECO:0000256" key="1">
    <source>
        <dbReference type="SAM" id="Coils"/>
    </source>
</evidence>
<keyword evidence="2" id="KW-1133">Transmembrane helix</keyword>
<evidence type="ECO:0000313" key="3">
    <source>
        <dbReference type="EMBL" id="TWI34465.1"/>
    </source>
</evidence>
<feature type="transmembrane region" description="Helical" evidence="2">
    <location>
        <begin position="6"/>
        <end position="28"/>
    </location>
</feature>
<dbReference type="EMBL" id="VLKU01000005">
    <property type="protein sequence ID" value="TWI34465.1"/>
    <property type="molecule type" value="Genomic_DNA"/>
</dbReference>
<evidence type="ECO:0000256" key="2">
    <source>
        <dbReference type="SAM" id="Phobius"/>
    </source>
</evidence>
<accession>A0A562NQK1</accession>
<proteinExistence type="predicted"/>
<evidence type="ECO:0000313" key="4">
    <source>
        <dbReference type="Proteomes" id="UP000316225"/>
    </source>
</evidence>
<keyword evidence="4" id="KW-1185">Reference proteome</keyword>
<organism evidence="3 4">
    <name type="scientific">Paracoccus sulfuroxidans</name>
    <dbReference type="NCBI Taxonomy" id="384678"/>
    <lineage>
        <taxon>Bacteria</taxon>
        <taxon>Pseudomonadati</taxon>
        <taxon>Pseudomonadota</taxon>
        <taxon>Alphaproteobacteria</taxon>
        <taxon>Rhodobacterales</taxon>
        <taxon>Paracoccaceae</taxon>
        <taxon>Paracoccus</taxon>
    </lineage>
</organism>
<dbReference type="RefSeq" id="WP_145397795.1">
    <property type="nucleotide sequence ID" value="NZ_VLKU01000005.1"/>
</dbReference>
<feature type="coiled-coil region" evidence="1">
    <location>
        <begin position="42"/>
        <end position="101"/>
    </location>
</feature>
<comment type="caution">
    <text evidence="3">The sequence shown here is derived from an EMBL/GenBank/DDBJ whole genome shotgun (WGS) entry which is preliminary data.</text>
</comment>
<sequence length="110" mass="12826">MSRNEFIVTTAVILFAAFLLGWFASWLINRLTRVTRADLNELEAMAQQLHDSEEAREKAIQQLEDRESELVAKLSSTRSELDATREQLTESQTEIEELRDYINRKLARQK</sequence>
<name>A0A562NQK1_9RHOB</name>
<gene>
    <name evidence="3" type="ORF">IQ24_01983</name>
</gene>